<proteinExistence type="predicted"/>
<dbReference type="RefSeq" id="WP_037142943.1">
    <property type="nucleotide sequence ID" value="NZ_CP104143.1"/>
</dbReference>
<dbReference type="Pfam" id="PF02810">
    <property type="entry name" value="SEC-C"/>
    <property type="match status" value="1"/>
</dbReference>
<accession>A0ABY5XJH0</accession>
<reference evidence="1" key="1">
    <citation type="submission" date="2022-09" db="EMBL/GenBank/DDBJ databases">
        <title>Australian commercial rhizobial inoculants.</title>
        <authorList>
            <person name="Kohlmeier M.G."/>
            <person name="O'Hara G.W."/>
            <person name="Colombi E."/>
            <person name="Ramsay J.P."/>
            <person name="Terpolilli J."/>
        </authorList>
    </citation>
    <scope>NUCLEOTIDE SEQUENCE</scope>
    <source>
        <strain evidence="1">WSM1592</strain>
    </source>
</reference>
<evidence type="ECO:0000313" key="1">
    <source>
        <dbReference type="EMBL" id="UWU14078.1"/>
    </source>
</evidence>
<dbReference type="EMBL" id="CP104143">
    <property type="protein sequence ID" value="UWU14078.1"/>
    <property type="molecule type" value="Genomic_DNA"/>
</dbReference>
<dbReference type="Proteomes" id="UP001060123">
    <property type="component" value="Chromosome"/>
</dbReference>
<keyword evidence="2" id="KW-1185">Reference proteome</keyword>
<protein>
    <submittedName>
        <fullName evidence="1">SEC-C metal-binding domain-containing protein</fullName>
    </submittedName>
</protein>
<organism evidence="1 2">
    <name type="scientific">Rhizobium sullae</name>
    <name type="common">Rhizobium hedysari</name>
    <dbReference type="NCBI Taxonomy" id="50338"/>
    <lineage>
        <taxon>Bacteria</taxon>
        <taxon>Pseudomonadati</taxon>
        <taxon>Pseudomonadota</taxon>
        <taxon>Alphaproteobacteria</taxon>
        <taxon>Hyphomicrobiales</taxon>
        <taxon>Rhizobiaceae</taxon>
        <taxon>Rhizobium/Agrobacterium group</taxon>
        <taxon>Rhizobium</taxon>
    </lineage>
</organism>
<evidence type="ECO:0000313" key="2">
    <source>
        <dbReference type="Proteomes" id="UP001060123"/>
    </source>
</evidence>
<name>A0ABY5XJH0_RHISU</name>
<sequence>MIQNQADEEKRKEVAASLMKDMEATAARMRELIVGMPPHDLLGYVYAQRMMKAMSEQDVTKEEREAQGPDELINQNQFLLEYIHAVLATDPAPDKVEFSGEKCAELFEQSSKLREQAMFYAMASSADKKDGAFGPNTADIEFHAKTSWVLLRGNRYQVLEGEFYRYVLEPHDEALKEIYGVGAREVAAGFQAMADAARTGQAFAIEEMMNQFQAAHAFAAAKEKPLEEVMEEWVAQNNDQSKAAGQAMEDMFRGGVANVSRHTDLPQELLADLAYERGEDKEFFAAGDHAGTPYRTLPVRKKPLIKLGSDYFAVDPCFTRDAGYRALLFNLLQRKPVYKVEFNELQKAMSEAAFADILGIQLPGAKVLQEVYYKDPVSKQWSENDTLILIDDVLYLVEAKAGAAATIASPASDFGRHAQSVQDLVIKAYKQCERFFNYLNTADEVPLFHMIDGKYVECARVRRADYRVMLPIGLTVESFSPLSAFCKELPAIMPLLGKHAFISLSIDDLFVLRRFLPTPGEFAHYMEVRQAVAGLRRAHLFDELDHLGAYLKKNRVDVEMTEQLKKDADFVMWDGMSFDVDRSFESESWETDPRPTQEYPDEMLKLLGAFDATRKAGWLRADSYLRNLGSEGRNELAAMLVELRKSLQQHDGRYFIYGQEVETPFFIWLHRSGGVIDWKKVNDKASSAAIMTSAGTMAGLMIETTAGGTYKAAFTFPVTRPTNRTEANAHIFDDAERMKQRANNFLRSQRAAPEKIQPAVDIPKVGRNDPCPCKSGLKYKKCHGR</sequence>
<dbReference type="InterPro" id="IPR004027">
    <property type="entry name" value="SEC_C_motif"/>
</dbReference>
<dbReference type="Gene3D" id="3.10.450.50">
    <property type="match status" value="1"/>
</dbReference>
<gene>
    <name evidence="1" type="ORF">N2599_18485</name>
</gene>
<dbReference type="SUPFAM" id="SSF103642">
    <property type="entry name" value="Sec-C motif"/>
    <property type="match status" value="1"/>
</dbReference>